<protein>
    <submittedName>
        <fullName evidence="2">XRE family transcriptional regulator</fullName>
    </submittedName>
</protein>
<dbReference type="Proteomes" id="UP000284465">
    <property type="component" value="Unassembled WGS sequence"/>
</dbReference>
<gene>
    <name evidence="2" type="ORF">DW927_11355</name>
</gene>
<evidence type="ECO:0000313" key="2">
    <source>
        <dbReference type="EMBL" id="RHA66490.1"/>
    </source>
</evidence>
<dbReference type="EMBL" id="QSFP01000012">
    <property type="protein sequence ID" value="RHA66490.1"/>
    <property type="molecule type" value="Genomic_DNA"/>
</dbReference>
<dbReference type="InterPro" id="IPR001387">
    <property type="entry name" value="Cro/C1-type_HTH"/>
</dbReference>
<evidence type="ECO:0000313" key="3">
    <source>
        <dbReference type="Proteomes" id="UP000284465"/>
    </source>
</evidence>
<dbReference type="RefSeq" id="WP_117921704.1">
    <property type="nucleotide sequence ID" value="NZ_CACRUM010000053.1"/>
</dbReference>
<dbReference type="SUPFAM" id="SSF47413">
    <property type="entry name" value="lambda repressor-like DNA-binding domains"/>
    <property type="match status" value="1"/>
</dbReference>
<proteinExistence type="predicted"/>
<reference evidence="2 3" key="1">
    <citation type="submission" date="2018-08" db="EMBL/GenBank/DDBJ databases">
        <title>A genome reference for cultivated species of the human gut microbiota.</title>
        <authorList>
            <person name="Zou Y."/>
            <person name="Xue W."/>
            <person name="Luo G."/>
        </authorList>
    </citation>
    <scope>NUCLEOTIDE SEQUENCE [LARGE SCALE GENOMIC DNA]</scope>
    <source>
        <strain evidence="2 3">AM43-11</strain>
    </source>
</reference>
<dbReference type="CDD" id="cd00093">
    <property type="entry name" value="HTH_XRE"/>
    <property type="match status" value="1"/>
</dbReference>
<dbReference type="SMART" id="SM00530">
    <property type="entry name" value="HTH_XRE"/>
    <property type="match status" value="1"/>
</dbReference>
<name>A0A3R6CGK2_9FIRM</name>
<dbReference type="InterPro" id="IPR010982">
    <property type="entry name" value="Lambda_DNA-bd_dom_sf"/>
</dbReference>
<dbReference type="PROSITE" id="PS50943">
    <property type="entry name" value="HTH_CROC1"/>
    <property type="match status" value="1"/>
</dbReference>
<feature type="domain" description="HTH cro/C1-type" evidence="1">
    <location>
        <begin position="7"/>
        <end position="59"/>
    </location>
</feature>
<sequence>MYSKYVKLRNDKGITDYRVAIDTGIRRSTFSDWKSGRSKPKTDKLKILADYFGVSVDYFLEDNAE</sequence>
<dbReference type="Pfam" id="PF01381">
    <property type="entry name" value="HTH_3"/>
    <property type="match status" value="1"/>
</dbReference>
<evidence type="ECO:0000259" key="1">
    <source>
        <dbReference type="PROSITE" id="PS50943"/>
    </source>
</evidence>
<accession>A0A3R6CGK2</accession>
<dbReference type="Gene3D" id="1.10.260.40">
    <property type="entry name" value="lambda repressor-like DNA-binding domains"/>
    <property type="match status" value="1"/>
</dbReference>
<comment type="caution">
    <text evidence="2">The sequence shown here is derived from an EMBL/GenBank/DDBJ whole genome shotgun (WGS) entry which is preliminary data.</text>
</comment>
<organism evidence="2 3">
    <name type="scientific">Roseburia intestinalis</name>
    <dbReference type="NCBI Taxonomy" id="166486"/>
    <lineage>
        <taxon>Bacteria</taxon>
        <taxon>Bacillati</taxon>
        <taxon>Bacillota</taxon>
        <taxon>Clostridia</taxon>
        <taxon>Lachnospirales</taxon>
        <taxon>Lachnospiraceae</taxon>
        <taxon>Roseburia</taxon>
    </lineage>
</organism>
<dbReference type="GO" id="GO:0003677">
    <property type="term" value="F:DNA binding"/>
    <property type="evidence" value="ECO:0007669"/>
    <property type="project" value="InterPro"/>
</dbReference>
<dbReference type="AlphaFoldDB" id="A0A3R6CGK2"/>